<feature type="transmembrane region" description="Helical" evidence="8">
    <location>
        <begin position="256"/>
        <end position="281"/>
    </location>
</feature>
<dbReference type="EMBL" id="JACOOZ010000007">
    <property type="protein sequence ID" value="MBC5668414.1"/>
    <property type="molecule type" value="Genomic_DNA"/>
</dbReference>
<dbReference type="PANTHER" id="PTHR24221:SF647">
    <property type="entry name" value="BLL6336 PROTEIN"/>
    <property type="match status" value="1"/>
</dbReference>
<comment type="caution">
    <text evidence="12">The sequence shown here is derived from an EMBL/GenBank/DDBJ whole genome shotgun (WGS) entry which is preliminary data.</text>
</comment>
<dbReference type="SMART" id="SM00382">
    <property type="entry name" value="AAA"/>
    <property type="match status" value="1"/>
</dbReference>
<dbReference type="PROSITE" id="PS50990">
    <property type="entry name" value="PEPTIDASE_C39"/>
    <property type="match status" value="1"/>
</dbReference>
<dbReference type="Pfam" id="PF03412">
    <property type="entry name" value="Peptidase_C39"/>
    <property type="match status" value="1"/>
</dbReference>
<evidence type="ECO:0000259" key="9">
    <source>
        <dbReference type="PROSITE" id="PS50893"/>
    </source>
</evidence>
<dbReference type="PROSITE" id="PS00211">
    <property type="entry name" value="ABC_TRANSPORTER_1"/>
    <property type="match status" value="1"/>
</dbReference>
<evidence type="ECO:0000256" key="1">
    <source>
        <dbReference type="ARBA" id="ARBA00004651"/>
    </source>
</evidence>
<dbReference type="Proteomes" id="UP000597877">
    <property type="component" value="Unassembled WGS sequence"/>
</dbReference>
<keyword evidence="4" id="KW-0645">Protease</keyword>
<name>A0ABR7F478_9FIRM</name>
<dbReference type="InterPro" id="IPR036640">
    <property type="entry name" value="ABC1_TM_sf"/>
</dbReference>
<keyword evidence="4" id="KW-0378">Hydrolase</keyword>
<feature type="domain" description="Peptidase C39" evidence="11">
    <location>
        <begin position="1"/>
        <end position="118"/>
    </location>
</feature>
<dbReference type="InterPro" id="IPR003593">
    <property type="entry name" value="AAA+_ATPase"/>
</dbReference>
<evidence type="ECO:0000313" key="12">
    <source>
        <dbReference type="EMBL" id="MBC5668414.1"/>
    </source>
</evidence>
<evidence type="ECO:0000313" key="13">
    <source>
        <dbReference type="Proteomes" id="UP000597877"/>
    </source>
</evidence>
<keyword evidence="2 8" id="KW-0812">Transmembrane</keyword>
<feature type="transmembrane region" description="Helical" evidence="8">
    <location>
        <begin position="146"/>
        <end position="171"/>
    </location>
</feature>
<keyword evidence="4" id="KW-0788">Thiol protease</keyword>
<dbReference type="InterPro" id="IPR017871">
    <property type="entry name" value="ABC_transporter-like_CS"/>
</dbReference>
<dbReference type="Gene3D" id="3.90.70.10">
    <property type="entry name" value="Cysteine proteinases"/>
    <property type="match status" value="1"/>
</dbReference>
<dbReference type="PROSITE" id="PS50893">
    <property type="entry name" value="ABC_TRANSPORTER_2"/>
    <property type="match status" value="1"/>
</dbReference>
<feature type="domain" description="ABC transmembrane type-1" evidence="10">
    <location>
        <begin position="149"/>
        <end position="428"/>
    </location>
</feature>
<dbReference type="PROSITE" id="PS50929">
    <property type="entry name" value="ABC_TM1F"/>
    <property type="match status" value="1"/>
</dbReference>
<dbReference type="InterPro" id="IPR011527">
    <property type="entry name" value="ABC1_TM_dom"/>
</dbReference>
<evidence type="ECO:0000259" key="11">
    <source>
        <dbReference type="PROSITE" id="PS50990"/>
    </source>
</evidence>
<keyword evidence="13" id="KW-1185">Reference proteome</keyword>
<evidence type="ECO:0000256" key="2">
    <source>
        <dbReference type="ARBA" id="ARBA00022692"/>
    </source>
</evidence>
<dbReference type="CDD" id="cd18588">
    <property type="entry name" value="ABC_6TM_CyaB_HlyB_like"/>
    <property type="match status" value="1"/>
</dbReference>
<evidence type="ECO:0000256" key="5">
    <source>
        <dbReference type="ARBA" id="ARBA00022840"/>
    </source>
</evidence>
<proteinExistence type="predicted"/>
<feature type="transmembrane region" description="Helical" evidence="8">
    <location>
        <begin position="287"/>
        <end position="307"/>
    </location>
</feature>
<comment type="subcellular location">
    <subcellularLocation>
        <location evidence="1">Cell membrane</location>
        <topology evidence="1">Multi-pass membrane protein</topology>
    </subcellularLocation>
</comment>
<keyword evidence="7 8" id="KW-0472">Membrane</keyword>
<dbReference type="PANTHER" id="PTHR24221">
    <property type="entry name" value="ATP-BINDING CASSETTE SUB-FAMILY B"/>
    <property type="match status" value="1"/>
</dbReference>
<dbReference type="InterPro" id="IPR010132">
    <property type="entry name" value="ATPase_T1SS_HlyB"/>
</dbReference>
<gene>
    <name evidence="12" type="ORF">H8S00_10495</name>
</gene>
<dbReference type="SUPFAM" id="SSF52540">
    <property type="entry name" value="P-loop containing nucleoside triphosphate hydrolases"/>
    <property type="match status" value="1"/>
</dbReference>
<sequence>MNNSGLTCFITIVQYWGIKMNNETIQHLTNTANKNFDEEKILGMGKYLNLKCKLIKSKKLNNIDKLNIPIIAKMKDNNFVIITKNKNHIMISNTETKETKLIELKEFYENWGGIAIIISKKGKENRKIKFGFKWFLPTIYKFKGQLISVLVAALIIQLLGLLSPMMTQIVVDKVLVHFSKSTLYVLTVGLAISYIFELVLNLTKNYVFTHTTNRIDVVLSDRLFKHLFALPLKYFESRRVGDTIARVRELENIRSFLTGTPLSSLIDLFFVIIYIVVLFIYSTKLSLVVLFSLPIFAILSLVITPMFKKSLDEKYNSGADAQAFLVESVSAVQTVKSFALEPKLEEKWGNLQAEYVKASYKTSMIANVANNLSRFIQKNFDLLILFLGALEVMDGNFTVGQLVAFRMLASRVSEPILRFVQLWQEYQQASLSVKRIGDIFNAKRENFVKNTVSMPNIEGKIVFDHVGFRYRIDTPLVIDDMSFRINEGEVIGIVGKSGSGKSTVSKLLQRMYIPEKGKVLIDGYDISMVDTAWLRGQIGIVLQENFVFTGSIAYNISIHCPEASMEQIIKASKIAGAHEFISEMQNGYDTIIGEKGVGLSGGQKQRIAIARAIVNNPRILIFDEATSALDYESESIIQNNIEDICRGRTVIIIAHRISTLKNTDRIMTIDRGRVVEFDTHENLMEEKGIYCKLYNMQLRGDING</sequence>
<evidence type="ECO:0000256" key="6">
    <source>
        <dbReference type="ARBA" id="ARBA00022989"/>
    </source>
</evidence>
<dbReference type="InterPro" id="IPR039421">
    <property type="entry name" value="Type_1_exporter"/>
</dbReference>
<keyword evidence="5" id="KW-0067">ATP-binding</keyword>
<accession>A0ABR7F478</accession>
<keyword evidence="3" id="KW-0547">Nucleotide-binding</keyword>
<evidence type="ECO:0000259" key="10">
    <source>
        <dbReference type="PROSITE" id="PS50929"/>
    </source>
</evidence>
<evidence type="ECO:0000256" key="8">
    <source>
        <dbReference type="SAM" id="Phobius"/>
    </source>
</evidence>
<dbReference type="Gene3D" id="3.40.50.300">
    <property type="entry name" value="P-loop containing nucleotide triphosphate hydrolases"/>
    <property type="match status" value="1"/>
</dbReference>
<dbReference type="Pfam" id="PF00664">
    <property type="entry name" value="ABC_membrane"/>
    <property type="match status" value="1"/>
</dbReference>
<feature type="transmembrane region" description="Helical" evidence="8">
    <location>
        <begin position="183"/>
        <end position="200"/>
    </location>
</feature>
<protein>
    <submittedName>
        <fullName evidence="12">Type I secretion system permease/ATPase</fullName>
    </submittedName>
</protein>
<organism evidence="12 13">
    <name type="scientific">Eubacterium segne</name>
    <dbReference type="NCBI Taxonomy" id="2763045"/>
    <lineage>
        <taxon>Bacteria</taxon>
        <taxon>Bacillati</taxon>
        <taxon>Bacillota</taxon>
        <taxon>Clostridia</taxon>
        <taxon>Eubacteriales</taxon>
        <taxon>Eubacteriaceae</taxon>
        <taxon>Eubacterium</taxon>
    </lineage>
</organism>
<evidence type="ECO:0000256" key="3">
    <source>
        <dbReference type="ARBA" id="ARBA00022741"/>
    </source>
</evidence>
<dbReference type="NCBIfam" id="TIGR01846">
    <property type="entry name" value="type_I_sec_HlyB"/>
    <property type="match status" value="1"/>
</dbReference>
<reference evidence="12 13" key="1">
    <citation type="submission" date="2020-08" db="EMBL/GenBank/DDBJ databases">
        <title>Genome public.</title>
        <authorList>
            <person name="Liu C."/>
            <person name="Sun Q."/>
        </authorList>
    </citation>
    <scope>NUCLEOTIDE SEQUENCE [LARGE SCALE GENOMIC DNA]</scope>
    <source>
        <strain evidence="12 13">BX4</strain>
    </source>
</reference>
<dbReference type="SUPFAM" id="SSF90123">
    <property type="entry name" value="ABC transporter transmembrane region"/>
    <property type="match status" value="1"/>
</dbReference>
<evidence type="ECO:0000256" key="4">
    <source>
        <dbReference type="ARBA" id="ARBA00022807"/>
    </source>
</evidence>
<dbReference type="InterPro" id="IPR027417">
    <property type="entry name" value="P-loop_NTPase"/>
</dbReference>
<dbReference type="Gene3D" id="1.20.1560.10">
    <property type="entry name" value="ABC transporter type 1, transmembrane domain"/>
    <property type="match status" value="1"/>
</dbReference>
<dbReference type="InterPro" id="IPR005074">
    <property type="entry name" value="Peptidase_C39"/>
</dbReference>
<evidence type="ECO:0000256" key="7">
    <source>
        <dbReference type="ARBA" id="ARBA00023136"/>
    </source>
</evidence>
<dbReference type="Pfam" id="PF00005">
    <property type="entry name" value="ABC_tran"/>
    <property type="match status" value="1"/>
</dbReference>
<feature type="domain" description="ABC transporter" evidence="9">
    <location>
        <begin position="461"/>
        <end position="696"/>
    </location>
</feature>
<keyword evidence="6 8" id="KW-1133">Transmembrane helix</keyword>
<dbReference type="InterPro" id="IPR003439">
    <property type="entry name" value="ABC_transporter-like_ATP-bd"/>
</dbReference>